<dbReference type="EMBL" id="MFLA01000008">
    <property type="protein sequence ID" value="OGG60476.1"/>
    <property type="molecule type" value="Genomic_DNA"/>
</dbReference>
<evidence type="ECO:0000256" key="2">
    <source>
        <dbReference type="PROSITE-ProRule" id="PRU01091"/>
    </source>
</evidence>
<evidence type="ECO:0000313" key="5">
    <source>
        <dbReference type="Proteomes" id="UP000176377"/>
    </source>
</evidence>
<evidence type="ECO:0000256" key="1">
    <source>
        <dbReference type="ARBA" id="ARBA00023125"/>
    </source>
</evidence>
<dbReference type="AlphaFoldDB" id="A0A1F6DGG5"/>
<evidence type="ECO:0000259" key="3">
    <source>
        <dbReference type="PROSITE" id="PS51755"/>
    </source>
</evidence>
<feature type="DNA-binding region" description="OmpR/PhoB-type" evidence="2">
    <location>
        <begin position="7"/>
        <end position="111"/>
    </location>
</feature>
<dbReference type="GO" id="GO:0006355">
    <property type="term" value="P:regulation of DNA-templated transcription"/>
    <property type="evidence" value="ECO:0007669"/>
    <property type="project" value="InterPro"/>
</dbReference>
<dbReference type="Gene3D" id="1.10.10.10">
    <property type="entry name" value="Winged helix-like DNA-binding domain superfamily/Winged helix DNA-binding domain"/>
    <property type="match status" value="1"/>
</dbReference>
<dbReference type="GO" id="GO:0000160">
    <property type="term" value="P:phosphorelay signal transduction system"/>
    <property type="evidence" value="ECO:0007669"/>
    <property type="project" value="InterPro"/>
</dbReference>
<gene>
    <name evidence="4" type="ORF">A2765_00045</name>
</gene>
<organism evidence="4 5">
    <name type="scientific">Candidatus Kaiserbacteria bacterium RIFCSPHIGHO2_01_FULL_56_24</name>
    <dbReference type="NCBI Taxonomy" id="1798487"/>
    <lineage>
        <taxon>Bacteria</taxon>
        <taxon>Candidatus Kaiseribacteriota</taxon>
    </lineage>
</organism>
<dbReference type="Proteomes" id="UP000176377">
    <property type="component" value="Unassembled WGS sequence"/>
</dbReference>
<dbReference type="PROSITE" id="PS51755">
    <property type="entry name" value="OMPR_PHOB"/>
    <property type="match status" value="1"/>
</dbReference>
<keyword evidence="1 2" id="KW-0238">DNA-binding</keyword>
<dbReference type="InterPro" id="IPR001867">
    <property type="entry name" value="OmpR/PhoB-type_DNA-bd"/>
</dbReference>
<dbReference type="Pfam" id="PF00486">
    <property type="entry name" value="Trans_reg_C"/>
    <property type="match status" value="1"/>
</dbReference>
<dbReference type="InterPro" id="IPR016032">
    <property type="entry name" value="Sig_transdc_resp-reg_C-effctor"/>
</dbReference>
<accession>A0A1F6DGG5</accession>
<proteinExistence type="predicted"/>
<evidence type="ECO:0000313" key="4">
    <source>
        <dbReference type="EMBL" id="OGG60476.1"/>
    </source>
</evidence>
<sequence length="146" mass="16452">MEGALERQEKPFDDLLLAADGGPTLSIKGSDSVERLYDSEFRTVLALKKAQGGILSLLDITDILYGEPDSDLPISNTVNVLISRLRQKIELISNKRFSIETWKGMGWYLSDKLHPEFLHMSAEGNKRGGQFMREHMKGNDNARKKT</sequence>
<dbReference type="InterPro" id="IPR036388">
    <property type="entry name" value="WH-like_DNA-bd_sf"/>
</dbReference>
<comment type="caution">
    <text evidence="4">The sequence shown here is derived from an EMBL/GenBank/DDBJ whole genome shotgun (WGS) entry which is preliminary data.</text>
</comment>
<name>A0A1F6DGG5_9BACT</name>
<feature type="domain" description="OmpR/PhoB-type" evidence="3">
    <location>
        <begin position="7"/>
        <end position="111"/>
    </location>
</feature>
<dbReference type="GO" id="GO:0003677">
    <property type="term" value="F:DNA binding"/>
    <property type="evidence" value="ECO:0007669"/>
    <property type="project" value="UniProtKB-UniRule"/>
</dbReference>
<dbReference type="SUPFAM" id="SSF46894">
    <property type="entry name" value="C-terminal effector domain of the bipartite response regulators"/>
    <property type="match status" value="1"/>
</dbReference>
<protein>
    <recommendedName>
        <fullName evidence="3">OmpR/PhoB-type domain-containing protein</fullName>
    </recommendedName>
</protein>
<reference evidence="4 5" key="1">
    <citation type="journal article" date="2016" name="Nat. Commun.">
        <title>Thousands of microbial genomes shed light on interconnected biogeochemical processes in an aquifer system.</title>
        <authorList>
            <person name="Anantharaman K."/>
            <person name="Brown C.T."/>
            <person name="Hug L.A."/>
            <person name="Sharon I."/>
            <person name="Castelle C.J."/>
            <person name="Probst A.J."/>
            <person name="Thomas B.C."/>
            <person name="Singh A."/>
            <person name="Wilkins M.J."/>
            <person name="Karaoz U."/>
            <person name="Brodie E.L."/>
            <person name="Williams K.H."/>
            <person name="Hubbard S.S."/>
            <person name="Banfield J.F."/>
        </authorList>
    </citation>
    <scope>NUCLEOTIDE SEQUENCE [LARGE SCALE GENOMIC DNA]</scope>
</reference>